<evidence type="ECO:0000256" key="1">
    <source>
        <dbReference type="ARBA" id="ARBA00004651"/>
    </source>
</evidence>
<dbReference type="InterPro" id="IPR032808">
    <property type="entry name" value="DoxX"/>
</dbReference>
<accession>A0A4U3L8H3</accession>
<evidence type="ECO:0000256" key="7">
    <source>
        <dbReference type="SAM" id="Phobius"/>
    </source>
</evidence>
<reference evidence="8 9" key="1">
    <citation type="submission" date="2019-05" db="EMBL/GenBank/DDBJ databases">
        <title>Panacibacter sp. strain 17mud1-8 Genome sequencing and assembly.</title>
        <authorList>
            <person name="Chhetri G."/>
        </authorList>
    </citation>
    <scope>NUCLEOTIDE SEQUENCE [LARGE SCALE GENOMIC DNA]</scope>
    <source>
        <strain evidence="8 9">17mud1-8</strain>
    </source>
</reference>
<proteinExistence type="inferred from homology"/>
<feature type="transmembrane region" description="Helical" evidence="7">
    <location>
        <begin position="20"/>
        <end position="38"/>
    </location>
</feature>
<comment type="subcellular location">
    <subcellularLocation>
        <location evidence="1">Cell membrane</location>
        <topology evidence="1">Multi-pass membrane protein</topology>
    </subcellularLocation>
</comment>
<evidence type="ECO:0000256" key="4">
    <source>
        <dbReference type="ARBA" id="ARBA00022692"/>
    </source>
</evidence>
<evidence type="ECO:0000313" key="9">
    <source>
        <dbReference type="Proteomes" id="UP000305848"/>
    </source>
</evidence>
<gene>
    <name evidence="8" type="ORF">FC093_00775</name>
</gene>
<dbReference type="RefSeq" id="WP_137259831.1">
    <property type="nucleotide sequence ID" value="NZ_SZQL01000001.1"/>
</dbReference>
<feature type="transmembrane region" description="Helical" evidence="7">
    <location>
        <begin position="83"/>
        <end position="100"/>
    </location>
</feature>
<organism evidence="8 9">
    <name type="scientific">Ilyomonas limi</name>
    <dbReference type="NCBI Taxonomy" id="2575867"/>
    <lineage>
        <taxon>Bacteria</taxon>
        <taxon>Pseudomonadati</taxon>
        <taxon>Bacteroidota</taxon>
        <taxon>Chitinophagia</taxon>
        <taxon>Chitinophagales</taxon>
        <taxon>Chitinophagaceae</taxon>
        <taxon>Ilyomonas</taxon>
    </lineage>
</organism>
<keyword evidence="4 7" id="KW-0812">Transmembrane</keyword>
<name>A0A4U3L8H3_9BACT</name>
<comment type="similarity">
    <text evidence="2">Belongs to the DoxX family.</text>
</comment>
<evidence type="ECO:0000256" key="6">
    <source>
        <dbReference type="ARBA" id="ARBA00023136"/>
    </source>
</evidence>
<protein>
    <submittedName>
        <fullName evidence="8">DoxX family protein</fullName>
    </submittedName>
</protein>
<evidence type="ECO:0000313" key="8">
    <source>
        <dbReference type="EMBL" id="TKK71591.1"/>
    </source>
</evidence>
<dbReference type="Proteomes" id="UP000305848">
    <property type="component" value="Unassembled WGS sequence"/>
</dbReference>
<keyword evidence="5 7" id="KW-1133">Transmembrane helix</keyword>
<dbReference type="OrthoDB" id="680764at2"/>
<evidence type="ECO:0000256" key="5">
    <source>
        <dbReference type="ARBA" id="ARBA00022989"/>
    </source>
</evidence>
<keyword evidence="9" id="KW-1185">Reference proteome</keyword>
<feature type="transmembrane region" description="Helical" evidence="7">
    <location>
        <begin position="59"/>
        <end position="77"/>
    </location>
</feature>
<dbReference type="PANTHER" id="PTHR33452:SF1">
    <property type="entry name" value="INNER MEMBRANE PROTEIN YPHA-RELATED"/>
    <property type="match status" value="1"/>
</dbReference>
<dbReference type="EMBL" id="SZQL01000001">
    <property type="protein sequence ID" value="TKK71591.1"/>
    <property type="molecule type" value="Genomic_DNA"/>
</dbReference>
<dbReference type="AlphaFoldDB" id="A0A4U3L8H3"/>
<keyword evidence="3" id="KW-1003">Cell membrane</keyword>
<feature type="transmembrane region" description="Helical" evidence="7">
    <location>
        <begin position="112"/>
        <end position="135"/>
    </location>
</feature>
<evidence type="ECO:0000256" key="3">
    <source>
        <dbReference type="ARBA" id="ARBA00022475"/>
    </source>
</evidence>
<keyword evidence="6 7" id="KW-0472">Membrane</keyword>
<dbReference type="PANTHER" id="PTHR33452">
    <property type="entry name" value="OXIDOREDUCTASE CATD-RELATED"/>
    <property type="match status" value="1"/>
</dbReference>
<evidence type="ECO:0000256" key="2">
    <source>
        <dbReference type="ARBA" id="ARBA00006679"/>
    </source>
</evidence>
<dbReference type="GO" id="GO:0005886">
    <property type="term" value="C:plasma membrane"/>
    <property type="evidence" value="ECO:0007669"/>
    <property type="project" value="UniProtKB-SubCell"/>
</dbReference>
<dbReference type="Pfam" id="PF07681">
    <property type="entry name" value="DoxX"/>
    <property type="match status" value="1"/>
</dbReference>
<sequence length="144" mass="16194">MLTLQRINNWSLKHQPQWLVIVRIALGLCLLAKGITFIRNSTILQEIFTRSSIPQGLYWLAYFIPWAHLFGGFLIVIGLFTRLAALLQIPILIGAIIFVNTRGGVYSGQSDLLFSILILILLIVFLIEGSGSYSVDRQVKNSHL</sequence>
<comment type="caution">
    <text evidence="8">The sequence shown here is derived from an EMBL/GenBank/DDBJ whole genome shotgun (WGS) entry which is preliminary data.</text>
</comment>
<dbReference type="InterPro" id="IPR051907">
    <property type="entry name" value="DoxX-like_oxidoreductase"/>
</dbReference>